<feature type="domain" description="SusD-like N-terminal" evidence="7">
    <location>
        <begin position="107"/>
        <end position="220"/>
    </location>
</feature>
<keyword evidence="3" id="KW-0732">Signal</keyword>
<dbReference type="PROSITE" id="PS51257">
    <property type="entry name" value="PROKAR_LIPOPROTEIN"/>
    <property type="match status" value="1"/>
</dbReference>
<accession>A0ABS8PQM2</accession>
<keyword evidence="5" id="KW-0998">Cell outer membrane</keyword>
<evidence type="ECO:0000256" key="4">
    <source>
        <dbReference type="ARBA" id="ARBA00023136"/>
    </source>
</evidence>
<evidence type="ECO:0000256" key="5">
    <source>
        <dbReference type="ARBA" id="ARBA00023237"/>
    </source>
</evidence>
<dbReference type="InterPro" id="IPR011990">
    <property type="entry name" value="TPR-like_helical_dom_sf"/>
</dbReference>
<dbReference type="InterPro" id="IPR033985">
    <property type="entry name" value="SusD-like_N"/>
</dbReference>
<dbReference type="Pfam" id="PF14322">
    <property type="entry name" value="SusD-like_3"/>
    <property type="match status" value="1"/>
</dbReference>
<keyword evidence="9" id="KW-1185">Reference proteome</keyword>
<comment type="caution">
    <text evidence="8">The sequence shown here is derived from an EMBL/GenBank/DDBJ whole genome shotgun (WGS) entry which is preliminary data.</text>
</comment>
<evidence type="ECO:0000259" key="7">
    <source>
        <dbReference type="Pfam" id="PF14322"/>
    </source>
</evidence>
<dbReference type="RefSeq" id="WP_231004652.1">
    <property type="nucleotide sequence ID" value="NZ_JAJNEC010000005.1"/>
</dbReference>
<proteinExistence type="inferred from homology"/>
<evidence type="ECO:0000313" key="9">
    <source>
        <dbReference type="Proteomes" id="UP001199816"/>
    </source>
</evidence>
<dbReference type="InterPro" id="IPR012944">
    <property type="entry name" value="SusD_RagB_dom"/>
</dbReference>
<dbReference type="Proteomes" id="UP001199816">
    <property type="component" value="Unassembled WGS sequence"/>
</dbReference>
<gene>
    <name evidence="8" type="ORF">LQ567_11500</name>
</gene>
<evidence type="ECO:0000256" key="1">
    <source>
        <dbReference type="ARBA" id="ARBA00004442"/>
    </source>
</evidence>
<evidence type="ECO:0000313" key="8">
    <source>
        <dbReference type="EMBL" id="MCD2423389.1"/>
    </source>
</evidence>
<dbReference type="EMBL" id="JAJNEC010000005">
    <property type="protein sequence ID" value="MCD2423389.1"/>
    <property type="molecule type" value="Genomic_DNA"/>
</dbReference>
<dbReference type="SUPFAM" id="SSF48452">
    <property type="entry name" value="TPR-like"/>
    <property type="match status" value="1"/>
</dbReference>
<name>A0ABS8PQM2_9BACT</name>
<protein>
    <submittedName>
        <fullName evidence="8">RagB/SusD family nutrient uptake outer membrane protein</fullName>
    </submittedName>
</protein>
<evidence type="ECO:0000256" key="3">
    <source>
        <dbReference type="ARBA" id="ARBA00022729"/>
    </source>
</evidence>
<keyword evidence="4" id="KW-0472">Membrane</keyword>
<evidence type="ECO:0000256" key="2">
    <source>
        <dbReference type="ARBA" id="ARBA00006275"/>
    </source>
</evidence>
<comment type="subcellular location">
    <subcellularLocation>
        <location evidence="1">Cell outer membrane</location>
    </subcellularLocation>
</comment>
<reference evidence="8 9" key="1">
    <citation type="submission" date="2021-11" db="EMBL/GenBank/DDBJ databases">
        <title>Genomic of Niabella pedocola.</title>
        <authorList>
            <person name="Wu T."/>
        </authorList>
    </citation>
    <scope>NUCLEOTIDE SEQUENCE [LARGE SCALE GENOMIC DNA]</scope>
    <source>
        <strain evidence="8 9">JCM 31011</strain>
    </source>
</reference>
<feature type="domain" description="RagB/SusD" evidence="6">
    <location>
        <begin position="364"/>
        <end position="516"/>
    </location>
</feature>
<dbReference type="Pfam" id="PF07980">
    <property type="entry name" value="SusD_RagB"/>
    <property type="match status" value="1"/>
</dbReference>
<comment type="similarity">
    <text evidence="2">Belongs to the SusD family.</text>
</comment>
<sequence>MKKIFIIAAVFFIALGSGCKKFLNVDSLDSLSGNNFWKTRQDMESFTREVYRLFREGVAIRSGLIMVGDLRCMPVGPGAYPPRGDFSLLANNQIKTLVTTKREQNNVDTYWQLHGAWDYIGDWSPIYKVVQSANILFDKAPSVKASDASITDAMVKRYQAEAVFMRCVSYFFMIRLFGDVPYYTDAYNDAPLPRTRDVEVAKACLAELEAYKEYLPWTPDDPANRAVRAMRGSALALEMYFNMWLAGIDPANAKSYYEETDRLGDELRSSGAYRLLPLSDIALVFAGRSEEGLFEVPQNVNYGDVLGNIRRTFTGAVLHYPYIQLNENSSKSELTYTNGYLKKLYPDDVTDGRKTKWFDKNIYNEDGTMQCFKFFNLALGENNTTASLSNYFIIFRYAGTLLLQAEALANLDKGSSKAKTLLNEVRTRAGADAFIGGNAGADVENELGDAIFWEERRELIGEGHAYYDMVRTRKVYDPKYCDRPILYGNFVRGAWTWPINAKALVNNPYMTLNTYWGNN</sequence>
<organism evidence="8 9">
    <name type="scientific">Niabella pedocola</name>
    <dbReference type="NCBI Taxonomy" id="1752077"/>
    <lineage>
        <taxon>Bacteria</taxon>
        <taxon>Pseudomonadati</taxon>
        <taxon>Bacteroidota</taxon>
        <taxon>Chitinophagia</taxon>
        <taxon>Chitinophagales</taxon>
        <taxon>Chitinophagaceae</taxon>
        <taxon>Niabella</taxon>
    </lineage>
</organism>
<evidence type="ECO:0000259" key="6">
    <source>
        <dbReference type="Pfam" id="PF07980"/>
    </source>
</evidence>
<dbReference type="Gene3D" id="1.25.40.390">
    <property type="match status" value="1"/>
</dbReference>